<comment type="caution">
    <text evidence="6">Lacks conserved residue(s) required for the propagation of feature annotation.</text>
</comment>
<sequence>MRFRWLPFLATALVAAIGIALGQWQLHRAAAKDAIATRIATRAAAEPISLDAPVRDAQAFEFRRVRLRGEFQPKWTVYLDNRPHHGIAGFEVLTPLKFAGSNRHILVDRGWVARDPADRTRLPRIDTPSGTVEIEGIARLHASHLLQLGRAATVTPGAIVQNIEPEEFARASGLPTEPLVIDQTGASSDGLARDWSMAQDMGGDRHRAYAFQWYALAATAIIFFLVTGRKRASKPKRNPDGSET</sequence>
<evidence type="ECO:0000256" key="1">
    <source>
        <dbReference type="ARBA" id="ARBA00004370"/>
    </source>
</evidence>
<dbReference type="CDD" id="cd06662">
    <property type="entry name" value="SURF1"/>
    <property type="match status" value="1"/>
</dbReference>
<keyword evidence="8" id="KW-1185">Reference proteome</keyword>
<dbReference type="PANTHER" id="PTHR23427">
    <property type="entry name" value="SURFEIT LOCUS PROTEIN"/>
    <property type="match status" value="1"/>
</dbReference>
<keyword evidence="4 6" id="KW-1133">Transmembrane helix</keyword>
<evidence type="ECO:0000256" key="2">
    <source>
        <dbReference type="ARBA" id="ARBA00007165"/>
    </source>
</evidence>
<evidence type="ECO:0000313" key="7">
    <source>
        <dbReference type="EMBL" id="MBK4734742.1"/>
    </source>
</evidence>
<dbReference type="Proteomes" id="UP000622890">
    <property type="component" value="Unassembled WGS sequence"/>
</dbReference>
<dbReference type="AlphaFoldDB" id="A0A934W5A7"/>
<organism evidence="7 8">
    <name type="scientific">Noviherbaspirillum pedocola</name>
    <dbReference type="NCBI Taxonomy" id="2801341"/>
    <lineage>
        <taxon>Bacteria</taxon>
        <taxon>Pseudomonadati</taxon>
        <taxon>Pseudomonadota</taxon>
        <taxon>Betaproteobacteria</taxon>
        <taxon>Burkholderiales</taxon>
        <taxon>Oxalobacteraceae</taxon>
        <taxon>Noviherbaspirillum</taxon>
    </lineage>
</organism>
<keyword evidence="3 6" id="KW-0812">Transmembrane</keyword>
<dbReference type="InterPro" id="IPR045214">
    <property type="entry name" value="Surf1/Surf4"/>
</dbReference>
<comment type="caution">
    <text evidence="7">The sequence shown here is derived from an EMBL/GenBank/DDBJ whole genome shotgun (WGS) entry which is preliminary data.</text>
</comment>
<keyword evidence="5 6" id="KW-0472">Membrane</keyword>
<dbReference type="InterPro" id="IPR002994">
    <property type="entry name" value="Surf1/Shy1"/>
</dbReference>
<dbReference type="PANTHER" id="PTHR23427:SF2">
    <property type="entry name" value="SURFEIT LOCUS PROTEIN 1"/>
    <property type="match status" value="1"/>
</dbReference>
<gene>
    <name evidence="7" type="ORF">JJB74_09015</name>
</gene>
<dbReference type="PROSITE" id="PS50895">
    <property type="entry name" value="SURF1"/>
    <property type="match status" value="1"/>
</dbReference>
<keyword evidence="6" id="KW-1003">Cell membrane</keyword>
<feature type="transmembrane region" description="Helical" evidence="6">
    <location>
        <begin position="211"/>
        <end position="228"/>
    </location>
</feature>
<evidence type="ECO:0000256" key="4">
    <source>
        <dbReference type="ARBA" id="ARBA00022989"/>
    </source>
</evidence>
<proteinExistence type="inferred from homology"/>
<dbReference type="Pfam" id="PF02104">
    <property type="entry name" value="SURF1"/>
    <property type="match status" value="1"/>
</dbReference>
<dbReference type="GO" id="GO:0005886">
    <property type="term" value="C:plasma membrane"/>
    <property type="evidence" value="ECO:0007669"/>
    <property type="project" value="UniProtKB-SubCell"/>
</dbReference>
<evidence type="ECO:0000313" key="8">
    <source>
        <dbReference type="Proteomes" id="UP000622890"/>
    </source>
</evidence>
<comment type="similarity">
    <text evidence="2 6">Belongs to the SURF1 family.</text>
</comment>
<evidence type="ECO:0000256" key="5">
    <source>
        <dbReference type="ARBA" id="ARBA00023136"/>
    </source>
</evidence>
<reference evidence="7" key="1">
    <citation type="submission" date="2021-01" db="EMBL/GenBank/DDBJ databases">
        <title>Genome sequence of strain Noviherbaspirillum sp. DKR-6.</title>
        <authorList>
            <person name="Chaudhary D.K."/>
        </authorList>
    </citation>
    <scope>NUCLEOTIDE SEQUENCE</scope>
    <source>
        <strain evidence="7">DKR-6</strain>
    </source>
</reference>
<accession>A0A934W5A7</accession>
<comment type="subcellular location">
    <subcellularLocation>
        <location evidence="6">Cell membrane</location>
        <topology evidence="6">Multi-pass membrane protein</topology>
    </subcellularLocation>
    <subcellularLocation>
        <location evidence="1">Membrane</location>
    </subcellularLocation>
</comment>
<evidence type="ECO:0000256" key="3">
    <source>
        <dbReference type="ARBA" id="ARBA00022692"/>
    </source>
</evidence>
<dbReference type="RefSeq" id="WP_200591524.1">
    <property type="nucleotide sequence ID" value="NZ_JAEPBG010000003.1"/>
</dbReference>
<dbReference type="EMBL" id="JAEPBG010000003">
    <property type="protein sequence ID" value="MBK4734742.1"/>
    <property type="molecule type" value="Genomic_DNA"/>
</dbReference>
<protein>
    <recommendedName>
        <fullName evidence="6">SURF1-like protein</fullName>
    </recommendedName>
</protein>
<evidence type="ECO:0000256" key="6">
    <source>
        <dbReference type="RuleBase" id="RU363076"/>
    </source>
</evidence>
<name>A0A934W5A7_9BURK</name>